<evidence type="ECO:0000256" key="1">
    <source>
        <dbReference type="SAM" id="MobiDB-lite"/>
    </source>
</evidence>
<sequence length="424" mass="46847">MPKADAKKAKKPAKSSSKKSKKSVLSCCRAKKPKPGNATNRPPAPKIAARPLRRCAKPAVVLKSIPGKTTTLTKIPKTPQKHMSGRDAEMKLQKPLMKLRSKEALQKSDAAKPSRSILMKPEKSHKVTELVRNPENKEPVFHSESLHVFSVAHEGRVVTRWKYRETTPHDGVPKRPLKSKFAVLLSTKGNNETCEPSEGRSFSKVTNARRSLSEASNTGRNLSEASYYSSCPKKTCVNQGEPGSRASLTHSGVKGRIYHRCSKVKMNQLSISGRPSNRELMSEAYRSSVPSEFSINSFSEEKSAGRRIPRAFQTPKKSGGSSEANVEVSSPGNLAVRERKETAISKRKKPSVDVSEDERKKIDEALLACEKSVHRVGTSLKGLKILAGQQLIPGVDGFQHEIDAMFSDMDRMLEWISLLSEKQI</sequence>
<proteinExistence type="predicted"/>
<comment type="caution">
    <text evidence="2">The sequence shown here is derived from an EMBL/GenBank/DDBJ whole genome shotgun (WGS) entry which is preliminary data.</text>
</comment>
<dbReference type="OrthoDB" id="10632101at2759"/>
<keyword evidence="3" id="KW-1185">Reference proteome</keyword>
<reference evidence="2 3" key="1">
    <citation type="journal article" date="2015" name="Genome Biol.">
        <title>Comparative genomics of Steinernema reveals deeply conserved gene regulatory networks.</title>
        <authorList>
            <person name="Dillman A.R."/>
            <person name="Macchietto M."/>
            <person name="Porter C.F."/>
            <person name="Rogers A."/>
            <person name="Williams B."/>
            <person name="Antoshechkin I."/>
            <person name="Lee M.M."/>
            <person name="Goodwin Z."/>
            <person name="Lu X."/>
            <person name="Lewis E.E."/>
            <person name="Goodrich-Blair H."/>
            <person name="Stock S.P."/>
            <person name="Adams B.J."/>
            <person name="Sternberg P.W."/>
            <person name="Mortazavi A."/>
        </authorList>
    </citation>
    <scope>NUCLEOTIDE SEQUENCE [LARGE SCALE GENOMIC DNA]</scope>
    <source>
        <strain evidence="2 3">ALL</strain>
    </source>
</reference>
<feature type="region of interest" description="Disordered" evidence="1">
    <location>
        <begin position="1"/>
        <end position="52"/>
    </location>
</feature>
<evidence type="ECO:0000313" key="2">
    <source>
        <dbReference type="EMBL" id="TKR82907.1"/>
    </source>
</evidence>
<feature type="compositionally biased region" description="Low complexity" evidence="1">
    <location>
        <begin position="67"/>
        <end position="78"/>
    </location>
</feature>
<evidence type="ECO:0000313" key="3">
    <source>
        <dbReference type="Proteomes" id="UP000298663"/>
    </source>
</evidence>
<protein>
    <submittedName>
        <fullName evidence="2">Uncharacterized protein</fullName>
    </submittedName>
</protein>
<dbReference type="EMBL" id="AZBU02000004">
    <property type="protein sequence ID" value="TKR82907.1"/>
    <property type="molecule type" value="Genomic_DNA"/>
</dbReference>
<feature type="compositionally biased region" description="Polar residues" evidence="1">
    <location>
        <begin position="315"/>
        <end position="331"/>
    </location>
</feature>
<dbReference type="Proteomes" id="UP000298663">
    <property type="component" value="Unassembled WGS sequence"/>
</dbReference>
<feature type="compositionally biased region" description="Basic residues" evidence="1">
    <location>
        <begin position="8"/>
        <end position="22"/>
    </location>
</feature>
<gene>
    <name evidence="2" type="ORF">L596_016578</name>
</gene>
<accession>A0A4U5NIC8</accession>
<dbReference type="AlphaFoldDB" id="A0A4U5NIC8"/>
<feature type="region of interest" description="Disordered" evidence="1">
    <location>
        <begin position="298"/>
        <end position="331"/>
    </location>
</feature>
<organism evidence="2 3">
    <name type="scientific">Steinernema carpocapsae</name>
    <name type="common">Entomopathogenic nematode</name>
    <dbReference type="NCBI Taxonomy" id="34508"/>
    <lineage>
        <taxon>Eukaryota</taxon>
        <taxon>Metazoa</taxon>
        <taxon>Ecdysozoa</taxon>
        <taxon>Nematoda</taxon>
        <taxon>Chromadorea</taxon>
        <taxon>Rhabditida</taxon>
        <taxon>Tylenchina</taxon>
        <taxon>Panagrolaimomorpha</taxon>
        <taxon>Strongyloidoidea</taxon>
        <taxon>Steinernematidae</taxon>
        <taxon>Steinernema</taxon>
    </lineage>
</organism>
<feature type="region of interest" description="Disordered" evidence="1">
    <location>
        <begin position="67"/>
        <end position="88"/>
    </location>
</feature>
<reference evidence="2 3" key="2">
    <citation type="journal article" date="2019" name="G3 (Bethesda)">
        <title>Hybrid Assembly of the Genome of the Entomopathogenic Nematode Steinernema carpocapsae Identifies the X-Chromosome.</title>
        <authorList>
            <person name="Serra L."/>
            <person name="Macchietto M."/>
            <person name="Macias-Munoz A."/>
            <person name="McGill C.J."/>
            <person name="Rodriguez I.M."/>
            <person name="Rodriguez B."/>
            <person name="Murad R."/>
            <person name="Mortazavi A."/>
        </authorList>
    </citation>
    <scope>NUCLEOTIDE SEQUENCE [LARGE SCALE GENOMIC DNA]</scope>
    <source>
        <strain evidence="2 3">ALL</strain>
    </source>
</reference>
<name>A0A4U5NIC8_STECR</name>